<accession>A0A2N0ZBS7</accession>
<dbReference type="Proteomes" id="UP000233343">
    <property type="component" value="Unassembled WGS sequence"/>
</dbReference>
<dbReference type="AlphaFoldDB" id="A0A2N0ZBS7"/>
<dbReference type="RefSeq" id="WP_066196479.1">
    <property type="nucleotide sequence ID" value="NZ_JARMMB010000009.1"/>
</dbReference>
<gene>
    <name evidence="1" type="ORF">CWS20_21110</name>
</gene>
<evidence type="ECO:0000313" key="2">
    <source>
        <dbReference type="Proteomes" id="UP000233343"/>
    </source>
</evidence>
<comment type="caution">
    <text evidence="1">The sequence shown here is derived from an EMBL/GenBank/DDBJ whole genome shotgun (WGS) entry which is preliminary data.</text>
</comment>
<keyword evidence="2" id="KW-1185">Reference proteome</keyword>
<evidence type="ECO:0000313" key="1">
    <source>
        <dbReference type="EMBL" id="PKG26950.1"/>
    </source>
</evidence>
<sequence length="205" mass="24192">MIINEPSNTELNLVIEAPYSLNYLIFIQNIYLNNDSKCENSNRLFPYLDSSKWGLLEQKKFSIKFNEVWNEVVHKNNKDQLYEHNGVLYDDSQLFKQLFESDSKGEVGFSESVKLFMSWWDEVFGKMAISRVYETEGSDIYNEFLKAIQSNQCTITNNRFNIDLIYDKNSIVKSTNTPSYYYIMPIQDLFFNRENIVPELLKCLD</sequence>
<dbReference type="EMBL" id="PISD01000053">
    <property type="protein sequence ID" value="PKG26950.1"/>
    <property type="molecule type" value="Genomic_DNA"/>
</dbReference>
<reference evidence="1 2" key="1">
    <citation type="journal article" date="2010" name="Int. J. Syst. Evol. Microbiol.">
        <title>Bacillus horneckiae sp. nov., isolated from a spacecraft-assembly clean room.</title>
        <authorList>
            <person name="Vaishampayan P."/>
            <person name="Probst A."/>
            <person name="Krishnamurthi S."/>
            <person name="Ghosh S."/>
            <person name="Osman S."/>
            <person name="McDowall A."/>
            <person name="Ruckmani A."/>
            <person name="Mayilraj S."/>
            <person name="Venkateswaran K."/>
        </authorList>
    </citation>
    <scope>NUCLEOTIDE SEQUENCE [LARGE SCALE GENOMIC DNA]</scope>
    <source>
        <strain evidence="2">1PO1SC</strain>
    </source>
</reference>
<protein>
    <submittedName>
        <fullName evidence="1">Group-specific protein</fullName>
    </submittedName>
</protein>
<proteinExistence type="predicted"/>
<name>A0A2N0ZBS7_9BACI</name>
<organism evidence="1 2">
    <name type="scientific">Cytobacillus horneckiae</name>
    <dbReference type="NCBI Taxonomy" id="549687"/>
    <lineage>
        <taxon>Bacteria</taxon>
        <taxon>Bacillati</taxon>
        <taxon>Bacillota</taxon>
        <taxon>Bacilli</taxon>
        <taxon>Bacillales</taxon>
        <taxon>Bacillaceae</taxon>
        <taxon>Cytobacillus</taxon>
    </lineage>
</organism>